<name>K2MRL3_TRYCR</name>
<feature type="compositionally biased region" description="Polar residues" evidence="1">
    <location>
        <begin position="861"/>
        <end position="886"/>
    </location>
</feature>
<feature type="compositionally biased region" description="Acidic residues" evidence="1">
    <location>
        <begin position="635"/>
        <end position="649"/>
    </location>
</feature>
<feature type="compositionally biased region" description="Polar residues" evidence="1">
    <location>
        <begin position="807"/>
        <end position="833"/>
    </location>
</feature>
<feature type="transmembrane region" description="Helical" evidence="2">
    <location>
        <begin position="209"/>
        <end position="228"/>
    </location>
</feature>
<feature type="region of interest" description="Disordered" evidence="1">
    <location>
        <begin position="515"/>
        <end position="556"/>
    </location>
</feature>
<feature type="region of interest" description="Disordered" evidence="1">
    <location>
        <begin position="1051"/>
        <end position="1078"/>
    </location>
</feature>
<feature type="region of interest" description="Disordered" evidence="1">
    <location>
        <begin position="461"/>
        <end position="482"/>
    </location>
</feature>
<evidence type="ECO:0000256" key="1">
    <source>
        <dbReference type="SAM" id="MobiDB-lite"/>
    </source>
</evidence>
<feature type="compositionally biased region" description="Acidic residues" evidence="1">
    <location>
        <begin position="612"/>
        <end position="627"/>
    </location>
</feature>
<dbReference type="Proteomes" id="UP000007350">
    <property type="component" value="Unassembled WGS sequence"/>
</dbReference>
<feature type="compositionally biased region" description="Polar residues" evidence="1">
    <location>
        <begin position="680"/>
        <end position="692"/>
    </location>
</feature>
<feature type="transmembrane region" description="Helical" evidence="2">
    <location>
        <begin position="137"/>
        <end position="163"/>
    </location>
</feature>
<feature type="transmembrane region" description="Helical" evidence="2">
    <location>
        <begin position="270"/>
        <end position="290"/>
    </location>
</feature>
<proteinExistence type="predicted"/>
<feature type="compositionally biased region" description="Low complexity" evidence="1">
    <location>
        <begin position="722"/>
        <end position="738"/>
    </location>
</feature>
<feature type="compositionally biased region" description="Basic and acidic residues" evidence="1">
    <location>
        <begin position="769"/>
        <end position="778"/>
    </location>
</feature>
<evidence type="ECO:0000313" key="4">
    <source>
        <dbReference type="Proteomes" id="UP000007350"/>
    </source>
</evidence>
<evidence type="ECO:0000256" key="2">
    <source>
        <dbReference type="SAM" id="Phobius"/>
    </source>
</evidence>
<feature type="compositionally biased region" description="Low complexity" evidence="1">
    <location>
        <begin position="515"/>
        <end position="525"/>
    </location>
</feature>
<sequence length="1292" mass="142426">MTRVASQCFLTASHVLESRFTIRKDLPLISTSLDEEVDLFWRFVIICLWAFCIYMRGYDTILRGCSPIALETVILLLRVLLLGDDILIKREELMALPNGIGHIHRLHSSMGASVRNGALQQRQKERIGPRTAFALELFIWFVLIIFTIDLTNINRASVALFLVNTLYWARFGPTTVVFFVGIYVLMTYFCYPAYSLRDSFLTLSGQRSWVYRVYSSFGLAFSLTLFLTETQCLQRVRRAGLWKVLMIPRAFEKSVANTPLRGFSALMRHLTNYLFFLGFNFYMALCVWFSSMMFEWTSDTSFTGIVCTPYALSAILGEGWTGDFQKMLRETISCLLMYLVIAIFVSLCVPTDSLSFAANGASSAFFVLYMAAHSPRRVHSSFPLVMVWLGMVAVNAYWHVNRVGVSAMHMTWYKKLLCVNTITSGTLFMLSTALHVYRWEWPIDPSAAAVTASANSVTRVSPSTKTDHKVKEKTGNNASLMSNTVEKSAAMMPTAATFSTSGKKFSGSNEKMASFALSPSSSSTSRPVENVASEVSPEASINATELEKRDATSGGSIRLSSLNQFDKSATVAFDESVGTENFLCECAHEPRTNSTVSEEEAEEEAQQQQQQQEEEEEEEEEKEEVEEAEKVREEETLEVEAADYEDDGDSLPRITASEEVLPTSLVMKEEKKEEKGEVQRTASLEETSSVPLPSQPRRGNENENVVFSNTASDSLSKMEPFSQSLALSSPLQTSSSVSSEERRGNSAGKGKKTSERLAATEGGNRKGNKSHDRFAATVVDKLRTSENVSQSLQLVEKVVQPLPPRGAQQTQAQIPPESTTVSNKTPATTSSSRRAALEPVVNARKEHAPNTTAPSGKEPTAVSNQQLPLQVSAQRAAQTEVTGNKRQSGKKTSLRGDAAATELKSQKTLPSKSKRAEDRRRGAETSTAVKVVVNTMPTSRLGLKPNNDQPPQGNKNLVGGVCVTAPQLRPTQTHLTPNSSSPLTVAALKSLTEEKKAWDRQQSLARDETDEFSLHLRRKFDSGTRNNFHSRVSSQGDDDNSLDLAQLHLASLPESEPERSSSRRRGPTPTFEASRCIPQSTLHSLENFAKAYMPRLDTSGLRETEKQGEATDGKDTQGGSNTTHLSPTTVKHVSLLEAAASAAASRSASGFTESRVAVPQQMMPQMFAMSGIRDAHGATLYQQVTPALRPHVTATTQFDSHAMAMPQTASQQQLPVVLVAMGDGRLTYCPVVTSSYSPAPHIMMQPQHMESAAMPQQHQQQGMVYQHVPIPHPQQAYPGAWSHLSQHLNPPN</sequence>
<keyword evidence="4" id="KW-1185">Reference proteome</keyword>
<feature type="transmembrane region" description="Helical" evidence="2">
    <location>
        <begin position="39"/>
        <end position="56"/>
    </location>
</feature>
<reference evidence="3 4" key="1">
    <citation type="journal article" date="2012" name="BMC Genomics">
        <title>Comparative genomic analysis of human infective Trypanosoma cruzi lineages with the bat-restricted subspecies T. cruzi marinkellei.</title>
        <authorList>
            <person name="Franzen O."/>
            <person name="Talavera-Lopez C."/>
            <person name="Ochaya S."/>
            <person name="Butler C.E."/>
            <person name="Messenger L.A."/>
            <person name="Lewis M.D."/>
            <person name="Llewellyn M.S."/>
            <person name="Marinkelle C.J."/>
            <person name="Tyler K.M."/>
            <person name="Miles M.A."/>
            <person name="Andersson B."/>
        </authorList>
    </citation>
    <scope>NUCLEOTIDE SEQUENCE [LARGE SCALE GENOMIC DNA]</scope>
    <source>
        <strain evidence="3 4">B7</strain>
    </source>
</reference>
<feature type="compositionally biased region" description="Basic and acidic residues" evidence="1">
    <location>
        <begin position="914"/>
        <end position="923"/>
    </location>
</feature>
<feature type="region of interest" description="Disordered" evidence="1">
    <location>
        <begin position="799"/>
        <end position="927"/>
    </location>
</feature>
<keyword evidence="2" id="KW-1133">Transmembrane helix</keyword>
<feature type="region of interest" description="Disordered" evidence="1">
    <location>
        <begin position="1097"/>
        <end position="1126"/>
    </location>
</feature>
<keyword evidence="2" id="KW-0812">Transmembrane</keyword>
<evidence type="ECO:0008006" key="5">
    <source>
        <dbReference type="Google" id="ProtNLM"/>
    </source>
</evidence>
<feature type="compositionally biased region" description="Basic and acidic residues" evidence="1">
    <location>
        <begin position="465"/>
        <end position="474"/>
    </location>
</feature>
<feature type="transmembrane region" description="Helical" evidence="2">
    <location>
        <begin position="384"/>
        <end position="400"/>
    </location>
</feature>
<keyword evidence="2" id="KW-0472">Membrane</keyword>
<feature type="compositionally biased region" description="Polar residues" evidence="1">
    <location>
        <begin position="702"/>
        <end position="715"/>
    </location>
</feature>
<evidence type="ECO:0000313" key="3">
    <source>
        <dbReference type="EMBL" id="EKF29690.1"/>
    </source>
</evidence>
<feature type="compositionally biased region" description="Polar residues" evidence="1">
    <location>
        <begin position="1117"/>
        <end position="1126"/>
    </location>
</feature>
<protein>
    <recommendedName>
        <fullName evidence="5">Transmembrane protein</fullName>
    </recommendedName>
</protein>
<organism evidence="3 4">
    <name type="scientific">Trypanosoma cruzi marinkellei</name>
    <dbReference type="NCBI Taxonomy" id="85056"/>
    <lineage>
        <taxon>Eukaryota</taxon>
        <taxon>Discoba</taxon>
        <taxon>Euglenozoa</taxon>
        <taxon>Kinetoplastea</taxon>
        <taxon>Metakinetoplastina</taxon>
        <taxon>Trypanosomatida</taxon>
        <taxon>Trypanosomatidae</taxon>
        <taxon>Trypanosoma</taxon>
        <taxon>Schizotrypanum</taxon>
    </lineage>
</organism>
<feature type="transmembrane region" description="Helical" evidence="2">
    <location>
        <begin position="175"/>
        <end position="194"/>
    </location>
</feature>
<comment type="caution">
    <text evidence="3">The sequence shown here is derived from an EMBL/GenBank/DDBJ whole genome shotgun (WGS) entry which is preliminary data.</text>
</comment>
<accession>K2MRL3</accession>
<feature type="transmembrane region" description="Helical" evidence="2">
    <location>
        <begin position="302"/>
        <end position="320"/>
    </location>
</feature>
<feature type="compositionally biased region" description="Basic and acidic residues" evidence="1">
    <location>
        <begin position="1100"/>
        <end position="1115"/>
    </location>
</feature>
<feature type="region of interest" description="Disordered" evidence="1">
    <location>
        <begin position="590"/>
        <end position="778"/>
    </location>
</feature>
<dbReference type="EMBL" id="AHKC01012768">
    <property type="protein sequence ID" value="EKF29690.1"/>
    <property type="molecule type" value="Genomic_DNA"/>
</dbReference>
<feature type="compositionally biased region" description="Basic and acidic residues" evidence="1">
    <location>
        <begin position="667"/>
        <end position="678"/>
    </location>
</feature>
<dbReference type="OrthoDB" id="248045at2759"/>
<gene>
    <name evidence="3" type="ORF">MOQ_006512</name>
</gene>
<feature type="transmembrane region" description="Helical" evidence="2">
    <location>
        <begin position="327"/>
        <end position="347"/>
    </location>
</feature>